<dbReference type="InterPro" id="IPR003346">
    <property type="entry name" value="Transposase_20"/>
</dbReference>
<feature type="domain" description="Transposase IS116/IS110/IS902 C-terminal" evidence="2">
    <location>
        <begin position="201"/>
        <end position="251"/>
    </location>
</feature>
<feature type="domain" description="Transposase IS110-like N-terminal" evidence="1">
    <location>
        <begin position="2"/>
        <end position="95"/>
    </location>
</feature>
<evidence type="ECO:0000259" key="1">
    <source>
        <dbReference type="Pfam" id="PF01548"/>
    </source>
</evidence>
<dbReference type="EMBL" id="JBHTHR010000094">
    <property type="protein sequence ID" value="MFD0800751.1"/>
    <property type="molecule type" value="Genomic_DNA"/>
</dbReference>
<dbReference type="Pfam" id="PF01548">
    <property type="entry name" value="DEDD_Tnp_IS110"/>
    <property type="match status" value="1"/>
</dbReference>
<dbReference type="Pfam" id="PF02371">
    <property type="entry name" value="Transposase_20"/>
    <property type="match status" value="1"/>
</dbReference>
<evidence type="ECO:0000259" key="2">
    <source>
        <dbReference type="Pfam" id="PF02371"/>
    </source>
</evidence>
<comment type="caution">
    <text evidence="3">The sequence shown here is derived from an EMBL/GenBank/DDBJ whole genome shotgun (WGS) entry which is preliminary data.</text>
</comment>
<gene>
    <name evidence="3" type="ORF">ACFQZU_05385</name>
</gene>
<protein>
    <submittedName>
        <fullName evidence="3">Transposase</fullName>
    </submittedName>
</protein>
<reference evidence="4" key="1">
    <citation type="journal article" date="2019" name="Int. J. Syst. Evol. Microbiol.">
        <title>The Global Catalogue of Microorganisms (GCM) 10K type strain sequencing project: providing services to taxonomists for standard genome sequencing and annotation.</title>
        <authorList>
            <consortium name="The Broad Institute Genomics Platform"/>
            <consortium name="The Broad Institute Genome Sequencing Center for Infectious Disease"/>
            <person name="Wu L."/>
            <person name="Ma J."/>
        </authorList>
    </citation>
    <scope>NUCLEOTIDE SEQUENCE [LARGE SCALE GENOMIC DNA]</scope>
    <source>
        <strain evidence="4">CCUG 63369</strain>
    </source>
</reference>
<dbReference type="Proteomes" id="UP001596956">
    <property type="component" value="Unassembled WGS sequence"/>
</dbReference>
<accession>A0ABW3BCZ8</accession>
<dbReference type="PANTHER" id="PTHR33055">
    <property type="entry name" value="TRANSPOSASE FOR INSERTION SEQUENCE ELEMENT IS1111A"/>
    <property type="match status" value="1"/>
</dbReference>
<name>A0ABW3BCZ8_9ACTN</name>
<evidence type="ECO:0000313" key="4">
    <source>
        <dbReference type="Proteomes" id="UP001596956"/>
    </source>
</evidence>
<dbReference type="InterPro" id="IPR002525">
    <property type="entry name" value="Transp_IS110-like_N"/>
</dbReference>
<organism evidence="3 4">
    <name type="scientific">Streptomonospora algeriensis</name>
    <dbReference type="NCBI Taxonomy" id="995084"/>
    <lineage>
        <taxon>Bacteria</taxon>
        <taxon>Bacillati</taxon>
        <taxon>Actinomycetota</taxon>
        <taxon>Actinomycetes</taxon>
        <taxon>Streptosporangiales</taxon>
        <taxon>Nocardiopsidaceae</taxon>
        <taxon>Streptomonospora</taxon>
    </lineage>
</organism>
<proteinExistence type="predicted"/>
<dbReference type="PANTHER" id="PTHR33055:SF3">
    <property type="entry name" value="PUTATIVE TRANSPOSASE FOR IS117-RELATED"/>
    <property type="match status" value="1"/>
</dbReference>
<sequence>MLLELLANHGQPVFYLPGLAVNRATVGYRGQGKTDARDAAIIADQARMRRDLEPIRPDAEAISELKLPTSRRTDLVNDRTREVDRPREQLTAVFPALERALEMTNRGPLVLLSGYQTPAALRGVGAKRLESWLRNRKVRTAAALAAAAVQAAERQHTVVPGEKIAAQVVRDLAGEVAAFNEKVDAIDKLIEERFRGHGEAEVIASLPGIGPLLGAEFLAATGADMARFGTSGRLAGFAALVPAPATPGASATTCTVRPATTGDSNGCSIHRR</sequence>
<dbReference type="InterPro" id="IPR047650">
    <property type="entry name" value="Transpos_IS110"/>
</dbReference>
<keyword evidence="4" id="KW-1185">Reference proteome</keyword>
<evidence type="ECO:0000313" key="3">
    <source>
        <dbReference type="EMBL" id="MFD0800751.1"/>
    </source>
</evidence>